<sequence length="251" mass="29982">MKLMSLKIFFTLIWFSLTQTTVTSFKENLIKMFNNLEKPLFASTESYYSADSKHYKMIINFIRNEYLTQNKEEQSEVIESFFKKNVKTPSSNNSNLKRAIQDLVFLTNVIRFVQKLAIKSTDFFHCNQIYIGKLGKKLKKLKKNLPFLQKNPEHFKEKKNEIILLVDSINEFCKVYPESNFTVMIEKIKTAWNEWVKIDSEELLVLPVDNFYRERILMLFNNNTYFYKSFLNYQVEVSVKRFVNEFVLVEP</sequence>
<proteinExistence type="predicted"/>
<dbReference type="EMBL" id="RCSS01000095">
    <property type="protein sequence ID" value="RVD93047.1"/>
    <property type="molecule type" value="Genomic_DNA"/>
</dbReference>
<protein>
    <submittedName>
        <fullName evidence="2">Uncharacterized protein</fullName>
    </submittedName>
</protein>
<keyword evidence="1" id="KW-0732">Signal</keyword>
<dbReference type="VEuPathDB" id="MicrosporidiaDB:TUBRATIS_004340"/>
<evidence type="ECO:0000313" key="3">
    <source>
        <dbReference type="Proteomes" id="UP000282876"/>
    </source>
</evidence>
<evidence type="ECO:0000256" key="1">
    <source>
        <dbReference type="SAM" id="SignalP"/>
    </source>
</evidence>
<evidence type="ECO:0000313" key="2">
    <source>
        <dbReference type="EMBL" id="RVD93047.1"/>
    </source>
</evidence>
<accession>A0A437APW4</accession>
<feature type="signal peptide" evidence="1">
    <location>
        <begin position="1"/>
        <end position="20"/>
    </location>
</feature>
<organism evidence="2 3">
    <name type="scientific">Tubulinosema ratisbonensis</name>
    <dbReference type="NCBI Taxonomy" id="291195"/>
    <lineage>
        <taxon>Eukaryota</taxon>
        <taxon>Fungi</taxon>
        <taxon>Fungi incertae sedis</taxon>
        <taxon>Microsporidia</taxon>
        <taxon>Tubulinosematoidea</taxon>
        <taxon>Tubulinosematidae</taxon>
        <taxon>Tubulinosema</taxon>
    </lineage>
</organism>
<dbReference type="AlphaFoldDB" id="A0A437APW4"/>
<comment type="caution">
    <text evidence="2">The sequence shown here is derived from an EMBL/GenBank/DDBJ whole genome shotgun (WGS) entry which is preliminary data.</text>
</comment>
<feature type="chain" id="PRO_5019372194" evidence="1">
    <location>
        <begin position="21"/>
        <end position="251"/>
    </location>
</feature>
<keyword evidence="3" id="KW-1185">Reference proteome</keyword>
<gene>
    <name evidence="2" type="ORF">TUBRATIS_004340</name>
</gene>
<dbReference type="Proteomes" id="UP000282876">
    <property type="component" value="Unassembled WGS sequence"/>
</dbReference>
<name>A0A437APW4_9MICR</name>
<reference evidence="2 3" key="1">
    <citation type="submission" date="2018-10" db="EMBL/GenBank/DDBJ databases">
        <title>Draft genome sequence of the microsporidian Tubulinosema ratisbonensis.</title>
        <authorList>
            <person name="Polonais V."/>
            <person name="Peyretaillade E."/>
            <person name="Niehus S."/>
            <person name="Wawrzyniak I."/>
            <person name="Franchet A."/>
            <person name="Gaspin C."/>
            <person name="Reichstadt M."/>
            <person name="Belser C."/>
            <person name="Labadie K."/>
            <person name="Delbac F."/>
            <person name="Ferrandon D."/>
        </authorList>
    </citation>
    <scope>NUCLEOTIDE SEQUENCE [LARGE SCALE GENOMIC DNA]</scope>
    <source>
        <strain evidence="2 3">Franzen</strain>
    </source>
</reference>